<dbReference type="EMBL" id="JAKRRX010000341">
    <property type="protein sequence ID" value="MCW8336679.1"/>
    <property type="molecule type" value="Genomic_DNA"/>
</dbReference>
<feature type="domain" description="YagK/YfjJ C-terminal" evidence="1">
    <location>
        <begin position="47"/>
        <end position="128"/>
    </location>
</feature>
<evidence type="ECO:0000313" key="3">
    <source>
        <dbReference type="Proteomes" id="UP001155586"/>
    </source>
</evidence>
<dbReference type="AlphaFoldDB" id="A0A9X3CIX9"/>
<name>A0A9X3CIX9_9VIBR</name>
<reference evidence="2" key="1">
    <citation type="submission" date="2022-02" db="EMBL/GenBank/DDBJ databases">
        <title>Vibrio sp. nov., a new bacterium isolated from Bohai sea, China.</title>
        <authorList>
            <person name="Yuan Y."/>
        </authorList>
    </citation>
    <scope>NUCLEOTIDE SEQUENCE</scope>
    <source>
        <strain evidence="2">DBSS07</strain>
    </source>
</reference>
<evidence type="ECO:0000313" key="2">
    <source>
        <dbReference type="EMBL" id="MCW8336679.1"/>
    </source>
</evidence>
<dbReference type="InterPro" id="IPR057271">
    <property type="entry name" value="YagK_YfjJ_C"/>
</dbReference>
<dbReference type="Proteomes" id="UP001155586">
    <property type="component" value="Unassembled WGS sequence"/>
</dbReference>
<dbReference type="Pfam" id="PF11726">
    <property type="entry name" value="YagK_YfjJ_C"/>
    <property type="match status" value="1"/>
</dbReference>
<sequence length="128" mass="15214">MNVRSRKNKNLKLTTKPTFLGRPIQTEHGPLYIDYLEKMHNTIDRALDEYPRLMAIRVDLRFPKLRKNEKSGNVMTDFLRSLQSQIDHSGKRKKREGSVRVHPCKVRIAWVRERSSSINDHYHLLLMF</sequence>
<proteinExistence type="predicted"/>
<comment type="caution">
    <text evidence="2">The sequence shown here is derived from an EMBL/GenBank/DDBJ whole genome shotgun (WGS) entry which is preliminary data.</text>
</comment>
<organism evidence="2 3">
    <name type="scientific">Vibrio paucivorans</name>
    <dbReference type="NCBI Taxonomy" id="2829489"/>
    <lineage>
        <taxon>Bacteria</taxon>
        <taxon>Pseudomonadati</taxon>
        <taxon>Pseudomonadota</taxon>
        <taxon>Gammaproteobacteria</taxon>
        <taxon>Vibrionales</taxon>
        <taxon>Vibrionaceae</taxon>
        <taxon>Vibrio</taxon>
    </lineage>
</organism>
<dbReference type="RefSeq" id="WP_265689740.1">
    <property type="nucleotide sequence ID" value="NZ_JAKRRX010000341.1"/>
</dbReference>
<evidence type="ECO:0000259" key="1">
    <source>
        <dbReference type="Pfam" id="PF11726"/>
    </source>
</evidence>
<keyword evidence="3" id="KW-1185">Reference proteome</keyword>
<gene>
    <name evidence="2" type="ORF">MD483_23010</name>
</gene>
<protein>
    <submittedName>
        <fullName evidence="2">Inovirus Gp2 family protein</fullName>
    </submittedName>
</protein>
<accession>A0A9X3CIX9</accession>
<feature type="non-terminal residue" evidence="2">
    <location>
        <position position="128"/>
    </location>
</feature>